<name>A0AA51VIG2_9CAUD</name>
<sequence>MAKVTKPIPEGIREFWRYDSESGKLICIQNIKRTKYSEGIVAASLTTTGNYLKLNFNKVSYLQHRVAWFLYYNEQPPEVIDHKDGNGLNNAINNLRAADDGCNMMDITVTAKSTTGIKGVMPVRGGKLFRAEVCVDGKRYQKHSKDVAFLEQWVQAKRKELHGEFYK</sequence>
<protein>
    <submittedName>
        <fullName evidence="2">HNH endonuclease motif protein</fullName>
    </submittedName>
</protein>
<accession>A0AA51VIG2</accession>
<keyword evidence="2" id="KW-0540">Nuclease</keyword>
<dbReference type="InterPro" id="IPR044925">
    <property type="entry name" value="His-Me_finger_sf"/>
</dbReference>
<dbReference type="Proteomes" id="UP001182171">
    <property type="component" value="Segment"/>
</dbReference>
<feature type="domain" description="HNH nuclease" evidence="1">
    <location>
        <begin position="62"/>
        <end position="97"/>
    </location>
</feature>
<evidence type="ECO:0000259" key="1">
    <source>
        <dbReference type="Pfam" id="PF13392"/>
    </source>
</evidence>
<dbReference type="Pfam" id="PF13392">
    <property type="entry name" value="HNH_3"/>
    <property type="match status" value="1"/>
</dbReference>
<proteinExistence type="predicted"/>
<dbReference type="EMBL" id="OQ921331">
    <property type="protein sequence ID" value="WMX18795.1"/>
    <property type="molecule type" value="Genomic_DNA"/>
</dbReference>
<dbReference type="GO" id="GO:0004519">
    <property type="term" value="F:endonuclease activity"/>
    <property type="evidence" value="ECO:0007669"/>
    <property type="project" value="UniProtKB-KW"/>
</dbReference>
<dbReference type="InterPro" id="IPR003615">
    <property type="entry name" value="HNH_nuc"/>
</dbReference>
<keyword evidence="3" id="KW-1185">Reference proteome</keyword>
<evidence type="ECO:0000313" key="2">
    <source>
        <dbReference type="EMBL" id="WMX18795.1"/>
    </source>
</evidence>
<reference evidence="2" key="1">
    <citation type="submission" date="2023-05" db="EMBL/GenBank/DDBJ databases">
        <title>Complete genome sequence of three non-O157 smooth Escherichia coli infecting phages.</title>
        <authorList>
            <person name="Pas C."/>
            <person name="Briers Y."/>
            <person name="Fieseler L."/>
        </authorList>
    </citation>
    <scope>NUCLEOTIDE SEQUENCE</scope>
</reference>
<dbReference type="Gene3D" id="3.90.75.20">
    <property type="match status" value="1"/>
</dbReference>
<organism evidence="2 3">
    <name type="scientific">Escherichia phage vB_EcoP_PAS7</name>
    <dbReference type="NCBI Taxonomy" id="3053875"/>
    <lineage>
        <taxon>Viruses</taxon>
        <taxon>Duplodnaviria</taxon>
        <taxon>Heunggongvirae</taxon>
        <taxon>Uroviricota</taxon>
        <taxon>Caudoviricetes</taxon>
        <taxon>Autographivirales</taxon>
        <taxon>Autoscriptoviridae</taxon>
        <taxon>Slopekvirinae</taxon>
        <taxon>Cepavirus</taxon>
        <taxon>Cepavirus PAS7</taxon>
    </lineage>
</organism>
<dbReference type="SUPFAM" id="SSF54060">
    <property type="entry name" value="His-Me finger endonucleases"/>
    <property type="match status" value="1"/>
</dbReference>
<keyword evidence="2" id="KW-0378">Hydrolase</keyword>
<keyword evidence="2" id="KW-0255">Endonuclease</keyword>
<evidence type="ECO:0000313" key="3">
    <source>
        <dbReference type="Proteomes" id="UP001182171"/>
    </source>
</evidence>